<dbReference type="RefSeq" id="WP_036636633.1">
    <property type="nucleotide sequence ID" value="NZ_JAYRGJ010000004.1"/>
</dbReference>
<dbReference type="PANTHER" id="PTHR33221">
    <property type="entry name" value="WINGED HELIX-TURN-HELIX TRANSCRIPTIONAL REGULATOR, RRF2 FAMILY"/>
    <property type="match status" value="1"/>
</dbReference>
<dbReference type="PROSITE" id="PS51197">
    <property type="entry name" value="HTH_RRF2_2"/>
    <property type="match status" value="1"/>
</dbReference>
<dbReference type="Proteomes" id="UP000028824">
    <property type="component" value="Unassembled WGS sequence"/>
</dbReference>
<protein>
    <submittedName>
        <fullName evidence="2">Rrf2 family transcriptional regulator</fullName>
    </submittedName>
</protein>
<dbReference type="NCBIfam" id="TIGR00738">
    <property type="entry name" value="rrf2_super"/>
    <property type="match status" value="1"/>
</dbReference>
<evidence type="ECO:0000256" key="1">
    <source>
        <dbReference type="ARBA" id="ARBA00023125"/>
    </source>
</evidence>
<dbReference type="STRING" id="1105367.CG50_16390"/>
<dbReference type="InterPro" id="IPR036388">
    <property type="entry name" value="WH-like_DNA-bd_sf"/>
</dbReference>
<dbReference type="AlphaFoldDB" id="A0A086XZX3"/>
<sequence length="166" mass="17867">MRLTIRSNLAMRTLMFCAVNPGRIVRKHEIAEACNASENHLAQVVNTLAQLGFISTQRGRAGGLTLAHPAADIRVGAVLRAFEASLPFAECFDESANTCPLAKACLFRDALAAAVEAFYATMDRWTLADLVADNTALQHLLAVPGRDIRPTCAGRKPHLELQAAVA</sequence>
<organism evidence="2 3">
    <name type="scientific">Paenirhodobacter enshiensis</name>
    <dbReference type="NCBI Taxonomy" id="1105367"/>
    <lineage>
        <taxon>Bacteria</taxon>
        <taxon>Pseudomonadati</taxon>
        <taxon>Pseudomonadota</taxon>
        <taxon>Alphaproteobacteria</taxon>
        <taxon>Rhodobacterales</taxon>
        <taxon>Rhodobacter group</taxon>
        <taxon>Paenirhodobacter</taxon>
    </lineage>
</organism>
<dbReference type="GO" id="GO:0005829">
    <property type="term" value="C:cytosol"/>
    <property type="evidence" value="ECO:0007669"/>
    <property type="project" value="TreeGrafter"/>
</dbReference>
<dbReference type="EMBL" id="JFZB01000009">
    <property type="protein sequence ID" value="KFI27573.1"/>
    <property type="molecule type" value="Genomic_DNA"/>
</dbReference>
<dbReference type="InterPro" id="IPR000944">
    <property type="entry name" value="Tscrpt_reg_Rrf2"/>
</dbReference>
<dbReference type="SUPFAM" id="SSF46785">
    <property type="entry name" value="Winged helix' DNA-binding domain"/>
    <property type="match status" value="1"/>
</dbReference>
<reference evidence="2 3" key="1">
    <citation type="submission" date="2014-03" db="EMBL/GenBank/DDBJ databases">
        <title>Genome of Paenirhodobacter enshiensis DW2-9.</title>
        <authorList>
            <person name="Wang D."/>
            <person name="Wang G."/>
        </authorList>
    </citation>
    <scope>NUCLEOTIDE SEQUENCE [LARGE SCALE GENOMIC DNA]</scope>
    <source>
        <strain evidence="2 3">DW2-9</strain>
    </source>
</reference>
<dbReference type="Pfam" id="PF02082">
    <property type="entry name" value="Rrf2"/>
    <property type="match status" value="1"/>
</dbReference>
<name>A0A086XZX3_9RHOB</name>
<keyword evidence="1" id="KW-0238">DNA-binding</keyword>
<comment type="caution">
    <text evidence="2">The sequence shown here is derived from an EMBL/GenBank/DDBJ whole genome shotgun (WGS) entry which is preliminary data.</text>
</comment>
<dbReference type="eggNOG" id="COG1959">
    <property type="taxonomic scope" value="Bacteria"/>
</dbReference>
<dbReference type="GO" id="GO:0003677">
    <property type="term" value="F:DNA binding"/>
    <property type="evidence" value="ECO:0007669"/>
    <property type="project" value="UniProtKB-KW"/>
</dbReference>
<accession>A0A086XZX3</accession>
<proteinExistence type="predicted"/>
<dbReference type="GO" id="GO:0003700">
    <property type="term" value="F:DNA-binding transcription factor activity"/>
    <property type="evidence" value="ECO:0007669"/>
    <property type="project" value="TreeGrafter"/>
</dbReference>
<dbReference type="InterPro" id="IPR036390">
    <property type="entry name" value="WH_DNA-bd_sf"/>
</dbReference>
<evidence type="ECO:0000313" key="3">
    <source>
        <dbReference type="Proteomes" id="UP000028824"/>
    </source>
</evidence>
<dbReference type="OrthoDB" id="9795923at2"/>
<evidence type="ECO:0000313" key="2">
    <source>
        <dbReference type="EMBL" id="KFI27573.1"/>
    </source>
</evidence>
<keyword evidence="3" id="KW-1185">Reference proteome</keyword>
<gene>
    <name evidence="2" type="ORF">CG50_16390</name>
</gene>
<dbReference type="PANTHER" id="PTHR33221:SF4">
    <property type="entry name" value="HTH-TYPE TRANSCRIPTIONAL REPRESSOR NSRR"/>
    <property type="match status" value="1"/>
</dbReference>
<dbReference type="Gene3D" id="1.10.10.10">
    <property type="entry name" value="Winged helix-like DNA-binding domain superfamily/Winged helix DNA-binding domain"/>
    <property type="match status" value="1"/>
</dbReference>